<keyword evidence="1" id="KW-1133">Transmembrane helix</keyword>
<reference evidence="3" key="1">
    <citation type="journal article" date="2019" name="Int. J. Syst. Evol. Microbiol.">
        <title>The Global Catalogue of Microorganisms (GCM) 10K type strain sequencing project: providing services to taxonomists for standard genome sequencing and annotation.</title>
        <authorList>
            <consortium name="The Broad Institute Genomics Platform"/>
            <consortium name="The Broad Institute Genome Sequencing Center for Infectious Disease"/>
            <person name="Wu L."/>
            <person name="Ma J."/>
        </authorList>
    </citation>
    <scope>NUCLEOTIDE SEQUENCE [LARGE SCALE GENOMIC DNA]</scope>
    <source>
        <strain evidence="3">JCM 13249</strain>
    </source>
</reference>
<feature type="transmembrane region" description="Helical" evidence="1">
    <location>
        <begin position="31"/>
        <end position="50"/>
    </location>
</feature>
<organism evidence="2 3">
    <name type="scientific">Luedemannella helvata</name>
    <dbReference type="NCBI Taxonomy" id="349315"/>
    <lineage>
        <taxon>Bacteria</taxon>
        <taxon>Bacillati</taxon>
        <taxon>Actinomycetota</taxon>
        <taxon>Actinomycetes</taxon>
        <taxon>Micromonosporales</taxon>
        <taxon>Micromonosporaceae</taxon>
        <taxon>Luedemannella</taxon>
    </lineage>
</organism>
<name>A0ABP4WYH4_9ACTN</name>
<gene>
    <name evidence="2" type="ORF">GCM10009681_38130</name>
</gene>
<dbReference type="Proteomes" id="UP001500655">
    <property type="component" value="Unassembled WGS sequence"/>
</dbReference>
<dbReference type="EMBL" id="BAAALS010000019">
    <property type="protein sequence ID" value="GAA1763458.1"/>
    <property type="molecule type" value="Genomic_DNA"/>
</dbReference>
<keyword evidence="1" id="KW-0472">Membrane</keyword>
<evidence type="ECO:0000313" key="2">
    <source>
        <dbReference type="EMBL" id="GAA1763458.1"/>
    </source>
</evidence>
<sequence length="112" mass="11790">MQVEDVLTAILFGALVGLLGRLALPGKQSIGFFSTGLIGFGAALLGALLAKAFGVQDEGQAQIGSFSWSWATLGIQVACAVVGVALAQLLTHTRLADNDRPARRPRRKRKSD</sequence>
<evidence type="ECO:0000256" key="1">
    <source>
        <dbReference type="SAM" id="Phobius"/>
    </source>
</evidence>
<proteinExistence type="predicted"/>
<evidence type="ECO:0008006" key="4">
    <source>
        <dbReference type="Google" id="ProtNLM"/>
    </source>
</evidence>
<feature type="transmembrane region" description="Helical" evidence="1">
    <location>
        <begin position="6"/>
        <end position="24"/>
    </location>
</feature>
<keyword evidence="1" id="KW-0812">Transmembrane</keyword>
<keyword evidence="3" id="KW-1185">Reference proteome</keyword>
<comment type="caution">
    <text evidence="2">The sequence shown here is derived from an EMBL/GenBank/DDBJ whole genome shotgun (WGS) entry which is preliminary data.</text>
</comment>
<protein>
    <recommendedName>
        <fullName evidence="4">GlsB/YeaQ/YmgE family stress response membrane protein</fullName>
    </recommendedName>
</protein>
<evidence type="ECO:0000313" key="3">
    <source>
        <dbReference type="Proteomes" id="UP001500655"/>
    </source>
</evidence>
<feature type="transmembrane region" description="Helical" evidence="1">
    <location>
        <begin position="70"/>
        <end position="90"/>
    </location>
</feature>
<accession>A0ABP4WYH4</accession>
<dbReference type="RefSeq" id="WP_344083528.1">
    <property type="nucleotide sequence ID" value="NZ_BAAALS010000019.1"/>
</dbReference>